<dbReference type="InterPro" id="IPR001557">
    <property type="entry name" value="L-lactate/malate_DH"/>
</dbReference>
<feature type="binding site" evidence="10">
    <location>
        <position position="110"/>
    </location>
    <ligand>
        <name>NAD(+)</name>
        <dbReference type="ChEBI" id="CHEBI:57540"/>
    </ligand>
</feature>
<proteinExistence type="inferred from homology"/>
<keyword evidence="5 11" id="KW-0560">Oxidoreductase</keyword>
<evidence type="ECO:0000259" key="13">
    <source>
        <dbReference type="Pfam" id="PF02866"/>
    </source>
</evidence>
<feature type="domain" description="Lactate/malate dehydrogenase N-terminal" evidence="12">
    <location>
        <begin position="2"/>
        <end position="156"/>
    </location>
</feature>
<feature type="domain" description="Lactate/malate dehydrogenase C-terminal" evidence="13">
    <location>
        <begin position="162"/>
        <end position="317"/>
    </location>
</feature>
<dbReference type="GeneID" id="25147501"/>
<name>W0JU82_9EURY</name>
<evidence type="ECO:0000256" key="6">
    <source>
        <dbReference type="ARBA" id="ARBA00023027"/>
    </source>
</evidence>
<comment type="catalytic activity">
    <reaction evidence="7">
        <text>(S)-malate + NAD(+) = oxaloacetate + NADH + H(+)</text>
        <dbReference type="Rhea" id="RHEA:21432"/>
        <dbReference type="ChEBI" id="CHEBI:15378"/>
        <dbReference type="ChEBI" id="CHEBI:15589"/>
        <dbReference type="ChEBI" id="CHEBI:16452"/>
        <dbReference type="ChEBI" id="CHEBI:57540"/>
        <dbReference type="ChEBI" id="CHEBI:57945"/>
        <dbReference type="EC" id="1.1.1.37"/>
    </reaction>
</comment>
<dbReference type="GO" id="GO:0006099">
    <property type="term" value="P:tricarboxylic acid cycle"/>
    <property type="evidence" value="ECO:0007669"/>
    <property type="project" value="UniProtKB-KW"/>
</dbReference>
<dbReference type="PRINTS" id="PR00086">
    <property type="entry name" value="LLDHDRGNASE"/>
</dbReference>
<dbReference type="GO" id="GO:0030060">
    <property type="term" value="F:L-malate dehydrogenase (NAD+) activity"/>
    <property type="evidence" value="ECO:0007669"/>
    <property type="project" value="UniProtKB-EC"/>
</dbReference>
<dbReference type="PANTHER" id="PTHR43128">
    <property type="entry name" value="L-2-HYDROXYCARBOXYLATE DEHYDROGENASE (NAD(P)(+))"/>
    <property type="match status" value="1"/>
</dbReference>
<sequence>MHVAIIGGASTIGSTVAYTLATKDPTMDISLVDKAPEPAWAHAMDITHSKYHGTDAPVDERTAASYGTVTGVGTDEMSSIDPDLVVLTAAAPRPDDAADRGVRKAELEANRAIADDVATQLQSIDPVPVVVLTNPIDRITYRLWTQLGWPREKFIGYSLSETARTAHAIADLQGVHPSRVSCPVMGEHGEGIVPIFSRARVGEASVSLTPEQESEVLEYVRDVPFEIASKRGAGETSRWVTSAGVAKVVRSMLSGETTSPGCLSTPLSGEYGFDDGCLSVPVSVDSTGVTAIHEWELADTEYERLVDAFESVRTDLETL</sequence>
<dbReference type="PATRIC" id="fig|797299.3.peg.3843"/>
<dbReference type="Gene3D" id="3.90.110.10">
    <property type="entry name" value="Lactate dehydrogenase/glycoside hydrolase, family 4, C-terminal"/>
    <property type="match status" value="1"/>
</dbReference>
<evidence type="ECO:0000256" key="3">
    <source>
        <dbReference type="ARBA" id="ARBA00012995"/>
    </source>
</evidence>
<dbReference type="HOGENOM" id="CLU_045401_2_2_2"/>
<dbReference type="GO" id="GO:0004459">
    <property type="term" value="F:L-lactate dehydrogenase (NAD+) activity"/>
    <property type="evidence" value="ECO:0007669"/>
    <property type="project" value="TreeGrafter"/>
</dbReference>
<comment type="function">
    <text evidence="1">Catalyzes the reversible oxidation of malate to oxaloacetate.</text>
</comment>
<dbReference type="Pfam" id="PF02866">
    <property type="entry name" value="Ldh_1_C"/>
    <property type="match status" value="1"/>
</dbReference>
<gene>
    <name evidence="14" type="ORF">HALLA_19880</name>
</gene>
<dbReference type="eggNOG" id="arCOG00246">
    <property type="taxonomic scope" value="Archaea"/>
</dbReference>
<evidence type="ECO:0000256" key="9">
    <source>
        <dbReference type="PIRSR" id="PIRSR000102-2"/>
    </source>
</evidence>
<dbReference type="PANTHER" id="PTHR43128:SF16">
    <property type="entry name" value="L-LACTATE DEHYDROGENASE"/>
    <property type="match status" value="1"/>
</dbReference>
<dbReference type="InterPro" id="IPR022383">
    <property type="entry name" value="Lactate/malate_DH_C"/>
</dbReference>
<evidence type="ECO:0000313" key="15">
    <source>
        <dbReference type="Proteomes" id="UP000019024"/>
    </source>
</evidence>
<evidence type="ECO:0000256" key="11">
    <source>
        <dbReference type="RuleBase" id="RU003369"/>
    </source>
</evidence>
<dbReference type="SUPFAM" id="SSF51735">
    <property type="entry name" value="NAD(P)-binding Rossmann-fold domains"/>
    <property type="match status" value="1"/>
</dbReference>
<dbReference type="AlphaFoldDB" id="W0JU82"/>
<reference evidence="14 15" key="1">
    <citation type="submission" date="2014-01" db="EMBL/GenBank/DDBJ databases">
        <authorList>
            <consortium name="DOE Joint Genome Institute"/>
            <person name="Anderson I."/>
            <person name="Huntemann M."/>
            <person name="Han J."/>
            <person name="Chen A."/>
            <person name="Kyrpides N."/>
            <person name="Mavromatis K."/>
            <person name="Markowitz V."/>
            <person name="Palaniappan K."/>
            <person name="Ivanova N."/>
            <person name="Schaumberg A."/>
            <person name="Pati A."/>
            <person name="Liolios K."/>
            <person name="Nordberg H.P."/>
            <person name="Cantor M.N."/>
            <person name="Hua S.X."/>
            <person name="Woyke T."/>
        </authorList>
    </citation>
    <scope>NUCLEOTIDE SEQUENCE [LARGE SCALE GENOMIC DNA]</scope>
    <source>
        <strain evidence="14 15">XH-48</strain>
        <plasmid evidence="15">4</plasmid>
    </source>
</reference>
<dbReference type="PIRSF" id="PIRSF000102">
    <property type="entry name" value="Lac_mal_DH"/>
    <property type="match status" value="1"/>
</dbReference>
<evidence type="ECO:0000256" key="2">
    <source>
        <dbReference type="ARBA" id="ARBA00008104"/>
    </source>
</evidence>
<dbReference type="InterPro" id="IPR036291">
    <property type="entry name" value="NAD(P)-bd_dom_sf"/>
</dbReference>
<geneLocation type="plasmid" evidence="14">
    <name>unnamed</name>
</geneLocation>
<feature type="binding site" evidence="9">
    <location>
        <position position="93"/>
    </location>
    <ligand>
        <name>substrate</name>
    </ligand>
</feature>
<feature type="binding site" evidence="10">
    <location>
        <position position="33"/>
    </location>
    <ligand>
        <name>NAD(+)</name>
        <dbReference type="ChEBI" id="CHEBI:57540"/>
    </ligand>
</feature>
<dbReference type="InterPro" id="IPR001236">
    <property type="entry name" value="Lactate/malate_DH_N"/>
</dbReference>
<dbReference type="GO" id="GO:0006089">
    <property type="term" value="P:lactate metabolic process"/>
    <property type="evidence" value="ECO:0007669"/>
    <property type="project" value="TreeGrafter"/>
</dbReference>
<feature type="active site" description="Proton acceptor" evidence="8">
    <location>
        <position position="188"/>
    </location>
</feature>
<keyword evidence="14" id="KW-0614">Plasmid</keyword>
<feature type="binding site" evidence="9">
    <location>
        <position position="134"/>
    </location>
    <ligand>
        <name>substrate</name>
    </ligand>
</feature>
<evidence type="ECO:0000256" key="5">
    <source>
        <dbReference type="ARBA" id="ARBA00023002"/>
    </source>
</evidence>
<evidence type="ECO:0000256" key="8">
    <source>
        <dbReference type="PIRSR" id="PIRSR000102-1"/>
    </source>
</evidence>
<dbReference type="OrthoDB" id="2596at2157"/>
<organism evidence="14 15">
    <name type="scientific">Halostagnicola larsenii XH-48</name>
    <dbReference type="NCBI Taxonomy" id="797299"/>
    <lineage>
        <taxon>Archaea</taxon>
        <taxon>Methanobacteriati</taxon>
        <taxon>Methanobacteriota</taxon>
        <taxon>Stenosarchaea group</taxon>
        <taxon>Halobacteria</taxon>
        <taxon>Halobacteriales</taxon>
        <taxon>Natrialbaceae</taxon>
        <taxon>Halostagnicola</taxon>
    </lineage>
</organism>
<evidence type="ECO:0000259" key="12">
    <source>
        <dbReference type="Pfam" id="PF00056"/>
    </source>
</evidence>
<keyword evidence="4" id="KW-0816">Tricarboxylic acid cycle</keyword>
<keyword evidence="15" id="KW-1185">Reference proteome</keyword>
<dbReference type="KEGG" id="hlr:HALLA_19880"/>
<accession>W0JU82</accession>
<evidence type="ECO:0000256" key="7">
    <source>
        <dbReference type="ARBA" id="ARBA00048313"/>
    </source>
</evidence>
<dbReference type="Proteomes" id="UP000019024">
    <property type="component" value="Plasmid unnamed3"/>
</dbReference>
<keyword evidence="6 10" id="KW-0520">NAD</keyword>
<dbReference type="InterPro" id="IPR015955">
    <property type="entry name" value="Lactate_DH/Glyco_Ohase_4_C"/>
</dbReference>
<dbReference type="Gene3D" id="3.40.50.720">
    <property type="entry name" value="NAD(P)-binding Rossmann-like Domain"/>
    <property type="match status" value="1"/>
</dbReference>
<feature type="binding site" evidence="9">
    <location>
        <position position="103"/>
    </location>
    <ligand>
        <name>substrate</name>
    </ligand>
</feature>
<feature type="binding site" evidence="10">
    <location>
        <begin position="7"/>
        <end position="13"/>
    </location>
    <ligand>
        <name>NAD(+)</name>
        <dbReference type="ChEBI" id="CHEBI:57540"/>
    </ligand>
</feature>
<evidence type="ECO:0000256" key="4">
    <source>
        <dbReference type="ARBA" id="ARBA00022532"/>
    </source>
</evidence>
<dbReference type="RefSeq" id="WP_049954977.1">
    <property type="nucleotide sequence ID" value="NZ_CP007058.1"/>
</dbReference>
<dbReference type="EMBL" id="CP007058">
    <property type="protein sequence ID" value="AHG02161.1"/>
    <property type="molecule type" value="Genomic_DNA"/>
</dbReference>
<dbReference type="SUPFAM" id="SSF56327">
    <property type="entry name" value="LDH C-terminal domain-like"/>
    <property type="match status" value="1"/>
</dbReference>
<protein>
    <recommendedName>
        <fullName evidence="3">malate dehydrogenase</fullName>
        <ecNumber evidence="3">1.1.1.37</ecNumber>
    </recommendedName>
</protein>
<evidence type="ECO:0000256" key="10">
    <source>
        <dbReference type="PIRSR" id="PIRSR000102-3"/>
    </source>
</evidence>
<feature type="binding site" evidence="9">
    <location>
        <position position="164"/>
    </location>
    <ligand>
        <name>substrate</name>
    </ligand>
</feature>
<dbReference type="Pfam" id="PF00056">
    <property type="entry name" value="Ldh_1_N"/>
    <property type="match status" value="1"/>
</dbReference>
<evidence type="ECO:0000256" key="1">
    <source>
        <dbReference type="ARBA" id="ARBA00003966"/>
    </source>
</evidence>
<comment type="similarity">
    <text evidence="2 11">Belongs to the LDH/MDH superfamily.</text>
</comment>
<dbReference type="EC" id="1.1.1.37" evidence="3"/>
<evidence type="ECO:0000313" key="14">
    <source>
        <dbReference type="EMBL" id="AHG02161.1"/>
    </source>
</evidence>